<feature type="compositionally biased region" description="Pro residues" evidence="1">
    <location>
        <begin position="66"/>
        <end position="85"/>
    </location>
</feature>
<dbReference type="Proteomes" id="UP000747399">
    <property type="component" value="Unassembled WGS sequence"/>
</dbReference>
<evidence type="ECO:0000313" key="3">
    <source>
        <dbReference type="Proteomes" id="UP000747399"/>
    </source>
</evidence>
<feature type="region of interest" description="Disordered" evidence="1">
    <location>
        <begin position="25"/>
        <end position="100"/>
    </location>
</feature>
<feature type="non-terminal residue" evidence="2">
    <location>
        <position position="1"/>
    </location>
</feature>
<organism evidence="2 3">
    <name type="scientific">Volvox africanus</name>
    <dbReference type="NCBI Taxonomy" id="51714"/>
    <lineage>
        <taxon>Eukaryota</taxon>
        <taxon>Viridiplantae</taxon>
        <taxon>Chlorophyta</taxon>
        <taxon>core chlorophytes</taxon>
        <taxon>Chlorophyceae</taxon>
        <taxon>CS clade</taxon>
        <taxon>Chlamydomonadales</taxon>
        <taxon>Volvocaceae</taxon>
        <taxon>Volvox</taxon>
    </lineage>
</organism>
<dbReference type="AlphaFoldDB" id="A0A8J4F5P1"/>
<evidence type="ECO:0000313" key="2">
    <source>
        <dbReference type="EMBL" id="GIL62189.1"/>
    </source>
</evidence>
<proteinExistence type="predicted"/>
<keyword evidence="3" id="KW-1185">Reference proteome</keyword>
<reference evidence="2" key="1">
    <citation type="journal article" date="2021" name="Proc. Natl. Acad. Sci. U.S.A.">
        <title>Three genomes in the algal genus Volvox reveal the fate of a haploid sex-determining region after a transition to homothallism.</title>
        <authorList>
            <person name="Yamamoto K."/>
            <person name="Hamaji T."/>
            <person name="Kawai-Toyooka H."/>
            <person name="Matsuzaki R."/>
            <person name="Takahashi F."/>
            <person name="Nishimura Y."/>
            <person name="Kawachi M."/>
            <person name="Noguchi H."/>
            <person name="Minakuchi Y."/>
            <person name="Umen J.G."/>
            <person name="Toyoda A."/>
            <person name="Nozaki H."/>
        </authorList>
    </citation>
    <scope>NUCLEOTIDE SEQUENCE</scope>
    <source>
        <strain evidence="2">NIES-3780</strain>
    </source>
</reference>
<evidence type="ECO:0000256" key="1">
    <source>
        <dbReference type="SAM" id="MobiDB-lite"/>
    </source>
</evidence>
<feature type="compositionally biased region" description="Basic and acidic residues" evidence="1">
    <location>
        <begin position="88"/>
        <end position="100"/>
    </location>
</feature>
<comment type="caution">
    <text evidence="2">The sequence shown here is derived from an EMBL/GenBank/DDBJ whole genome shotgun (WGS) entry which is preliminary data.</text>
</comment>
<accession>A0A8J4F5P1</accession>
<sequence>EAIGLYSELPAGLVAPTPPTCAIHHPSAARDTQSSRVPVTLIITPPPPPLPTSTDTLLILFRSTDRPPPSPPVPAPASCPLPAPPRGEGVREPEGSRPPC</sequence>
<dbReference type="EMBL" id="BNCO01000049">
    <property type="protein sequence ID" value="GIL62189.1"/>
    <property type="molecule type" value="Genomic_DNA"/>
</dbReference>
<gene>
    <name evidence="2" type="ORF">Vafri_16432</name>
</gene>
<name>A0A8J4F5P1_9CHLO</name>
<protein>
    <submittedName>
        <fullName evidence="2">Uncharacterized protein</fullName>
    </submittedName>
</protein>